<keyword evidence="6 9" id="KW-0472">Membrane</keyword>
<evidence type="ECO:0000256" key="6">
    <source>
        <dbReference type="ARBA" id="ARBA00023136"/>
    </source>
</evidence>
<feature type="transmembrane region" description="Helical" evidence="9">
    <location>
        <begin position="1691"/>
        <end position="1709"/>
    </location>
</feature>
<dbReference type="InterPro" id="IPR000595">
    <property type="entry name" value="cNMP-bd_dom"/>
</dbReference>
<dbReference type="InterPro" id="IPR050866">
    <property type="entry name" value="CNG_cation_channel"/>
</dbReference>
<feature type="domain" description="Cyclic nucleotide-binding" evidence="10">
    <location>
        <begin position="862"/>
        <end position="964"/>
    </location>
</feature>
<dbReference type="Pfam" id="PF00520">
    <property type="entry name" value="Ion_trans"/>
    <property type="match status" value="3"/>
</dbReference>
<evidence type="ECO:0000256" key="4">
    <source>
        <dbReference type="ARBA" id="ARBA00022989"/>
    </source>
</evidence>
<feature type="transmembrane region" description="Helical" evidence="9">
    <location>
        <begin position="245"/>
        <end position="264"/>
    </location>
</feature>
<keyword evidence="7" id="KW-1071">Ligand-gated ion channel</keyword>
<feature type="transmembrane region" description="Helical" evidence="9">
    <location>
        <begin position="276"/>
        <end position="300"/>
    </location>
</feature>
<feature type="transmembrane region" description="Helical" evidence="9">
    <location>
        <begin position="562"/>
        <end position="584"/>
    </location>
</feature>
<comment type="subcellular location">
    <subcellularLocation>
        <location evidence="1">Membrane</location>
        <topology evidence="1">Multi-pass membrane protein</topology>
    </subcellularLocation>
</comment>
<name>A0ABD3QX83_9STRA</name>
<evidence type="ECO:0000256" key="2">
    <source>
        <dbReference type="ARBA" id="ARBA00022448"/>
    </source>
</evidence>
<evidence type="ECO:0000256" key="7">
    <source>
        <dbReference type="ARBA" id="ARBA00023286"/>
    </source>
</evidence>
<feature type="transmembrane region" description="Helical" evidence="9">
    <location>
        <begin position="187"/>
        <end position="208"/>
    </location>
</feature>
<feature type="transmembrane region" description="Helical" evidence="9">
    <location>
        <begin position="1180"/>
        <end position="1199"/>
    </location>
</feature>
<sequence>MCKAGAFTTTMSSRDATIFMAWCRAIFCVYVVASIPWRLAFCPEFALSIVDFPGFLVTDLVATVFFTYDTIISVKQKVIVNRQVLPETVQTPKYKISKNSLLHVIESDMYEQFEPSPSWSDILIRLVSTLPFELISGFGFLAAGEWPNYLMTNRMLRLIYLPRYLNELSTELARRGYIKNIGVRRTWLLFFTMALAGHLSGSLFYLIARREALSGIHMSWPEVAGIYSVESVTDRTELKMKKSALEAYITSLYWAYTTMVTTGFGDIVPLYIQETIWCILSMFVGVLITTLSIANLQLLVTNLDASRLNFQQKIELIKKFIHHRKLPAHLQDRMLSFYDYQWAVLKGADEGKFLAELPRTLQQQVTNFMCRDIIASLPILRNANNALLNALVECAEMNIYSPNDEIVKSRERPRGAILVAHGEVEILKGEAVERKMKRLDSFAEECLFVDKLTSLTVRSKGFSEIILIPSVLFQKIIAAQCEPKDIDEMRERAIAISKSTDKANKMFGSVDDVTPSDGFLKHCHPNSFFRKIWNCLVLSGHIFYLFSIPLSLMSIVDNEPFHVTPVLLSLGYFVDAFFVVDTVFELQYFMYMDEGLIVFDKNYIHKHYFQRRSVLREFTGLLPFDLIIIFFEGKYCHYCRLLKIVRAPNILLYTESIGVILSELKVEVDLSFIRVIKLNLVMLLVCHWVGCCWYMMARLSMHYEFDQNWIWTDENNDLFTVKHSDFNGFGAYLRSVYWAIVGMMGYGDIVPKNIIETTYSTVIILFGGLFLPAVVGGLAAYMSNFRFAWKVFRKKLSKTRRYLIEEVNLGDDAIEKIISYYNHNWSRQGGVVDQEIMDELSTPLRTYVASYINESTISSAPFFSRCDETTKQLILSALQHRQFIPSDVIVEEGVAGNEMFFLHRGEATATVAYMPKIPFRIFRSGDYFGEGGLLRMSPTNFETVTASMYCECFSLARNHFDEALEGSSIVKDVKADIANFQLKSIIKSKKILQNISQHSKCIRLTVESELVEESSSTTLKSAWVLPPTSTYYLIWNCFLFAACVYNAWTIPFRLAFKTSLDSSTFMDWVFDMLFLLDMLVNYRCVGFTEDGEVITDIGRIKRNYMLRRFKTDILSSFPFYLIVFRFWPRVSSTTIGFYIRNMLRVLKLLRFPRYFGVIEKVFAVLQDKNIPLAPMRLVEFFGGVIFIAHFAACGFFTFARWNKKNCSGSEDMLSLGCQWDGTWIKRQIYNGKLPAGGGEVWQQYIRSFNWALPTLVVVVIGDVVPTTSPETLYAFLWMFIGMTINASIIGNVANIVANLESEQNDFATKVDEIKRYMFRHHLSYDLHSKVDAFTRYLWIAHKGSTNDDDFILRLPHSLRTITLQRRLKHIQNCPFFDFCSSDIVDSLSMCMRPLVFCAGDTIAHSGDMGQEMFFLERGKVIVVSSDRQSTVFATLGEGSYFGETSLFFKQPRATAVKAVTFCDVLELLKKDLFSELKRRDFNLMQMLETFAIVHEDNKRRNKAIQDNLQASKKKETKLNRMIDAETSTSAKKRTVLCHFMPGTRFRFLWDVLCTVFIIYFSVVTIFRFAFRPVEDETMPLVLFDFIVDVFFCVDFYLRSSHFAFPEHGIVTTQISSIRRHYMENGMLLDLASCASLIDVFSYKAKLMARFKLRLFCLLRVLRIPSFFNLIADHLSLRDIRISLASNLLCRIIFFYAIANHWVACLWFIIHRELERDEKFTWATTDCPWDGDAGGRDCTSAWDDSIGKHNVCNLSMIDCYVRSLHFAITTLSTVGYGDVSPVTELETIWENVVVLMGACFSAGLIGSMLQLLSQNDTMGANSFSTKVQKLKEYMAYRKLPSSLQNNILYFHHCRWQDSQTKDERETLSLLPEPLQLEISFAVKQRIIQLVPILKEQPKIVQKRLCNALRHQVYPPNSIIYSVGELGWEIYFIASGVVTIVLPNDLSELDTAGRDHSYINTRKFQSIGLMLGRGNHVGESCLKSASGVRQESVIAKSKTEMYVISKDDLNTICMFMEPSKAKALIQALLTKNGNCWHTFEDICNSNEIDNTSISELDFSMFATADRERQISGNLASFPWNTARHMGSVGTNSRAVSVMTQRRLSGARLREYTTVSQQHDP</sequence>
<feature type="transmembrane region" description="Helical" evidence="9">
    <location>
        <begin position="1250"/>
        <end position="1268"/>
    </location>
</feature>
<dbReference type="PROSITE" id="PS50042">
    <property type="entry name" value="CNMP_BINDING_3"/>
    <property type="match status" value="4"/>
</dbReference>
<feature type="transmembrane region" description="Helical" evidence="9">
    <location>
        <begin position="762"/>
        <end position="785"/>
    </location>
</feature>
<feature type="transmembrane region" description="Helical" evidence="9">
    <location>
        <begin position="21"/>
        <end position="39"/>
    </location>
</feature>
<keyword evidence="4 9" id="KW-1133">Transmembrane helix</keyword>
<dbReference type="EMBL" id="JABMIG020000004">
    <property type="protein sequence ID" value="KAL3805074.1"/>
    <property type="molecule type" value="Genomic_DNA"/>
</dbReference>
<protein>
    <recommendedName>
        <fullName evidence="10">Cyclic nucleotide-binding domain-containing protein</fullName>
    </recommendedName>
</protein>
<dbReference type="Gene3D" id="2.60.120.10">
    <property type="entry name" value="Jelly Rolls"/>
    <property type="match status" value="4"/>
</dbReference>
<evidence type="ECO:0000256" key="5">
    <source>
        <dbReference type="ARBA" id="ARBA00023065"/>
    </source>
</evidence>
<feature type="transmembrane region" description="Helical" evidence="9">
    <location>
        <begin position="1547"/>
        <end position="1568"/>
    </location>
</feature>
<feature type="transmembrane region" description="Helical" evidence="9">
    <location>
        <begin position="45"/>
        <end position="68"/>
    </location>
</feature>
<keyword evidence="3 9" id="KW-0812">Transmembrane</keyword>
<dbReference type="Gene3D" id="1.10.287.70">
    <property type="match status" value="4"/>
</dbReference>
<keyword evidence="8" id="KW-0407">Ion channel</keyword>
<feature type="transmembrane region" description="Helical" evidence="9">
    <location>
        <begin position="122"/>
        <end position="143"/>
    </location>
</feature>
<dbReference type="PANTHER" id="PTHR45638:SF11">
    <property type="entry name" value="CYCLIC NUCLEOTIDE-GATED CATION CHANNEL SUBUNIT A"/>
    <property type="match status" value="1"/>
</dbReference>
<dbReference type="SUPFAM" id="SSF81324">
    <property type="entry name" value="Voltage-gated potassium channels"/>
    <property type="match status" value="4"/>
</dbReference>
<comment type="caution">
    <text evidence="11">The sequence shown here is derived from an EMBL/GenBank/DDBJ whole genome shotgun (WGS) entry which is preliminary data.</text>
</comment>
<proteinExistence type="predicted"/>
<feature type="domain" description="Cyclic nucleotide-binding" evidence="10">
    <location>
        <begin position="1375"/>
        <end position="1472"/>
    </location>
</feature>
<feature type="domain" description="Cyclic nucleotide-binding" evidence="10">
    <location>
        <begin position="379"/>
        <end position="477"/>
    </location>
</feature>
<dbReference type="Pfam" id="PF00027">
    <property type="entry name" value="cNMP_binding"/>
    <property type="match status" value="3"/>
</dbReference>
<feature type="transmembrane region" description="Helical" evidence="9">
    <location>
        <begin position="1580"/>
        <end position="1597"/>
    </location>
</feature>
<evidence type="ECO:0000256" key="8">
    <source>
        <dbReference type="ARBA" id="ARBA00023303"/>
    </source>
</evidence>
<dbReference type="InterPro" id="IPR005821">
    <property type="entry name" value="Ion_trans_dom"/>
</dbReference>
<dbReference type="PANTHER" id="PTHR45638">
    <property type="entry name" value="CYCLIC NUCLEOTIDE-GATED CATION CHANNEL SUBUNIT A"/>
    <property type="match status" value="1"/>
</dbReference>
<feature type="transmembrane region" description="Helical" evidence="9">
    <location>
        <begin position="535"/>
        <end position="556"/>
    </location>
</feature>
<dbReference type="GO" id="GO:0034220">
    <property type="term" value="P:monoatomic ion transmembrane transport"/>
    <property type="evidence" value="ECO:0007669"/>
    <property type="project" value="UniProtKB-KW"/>
</dbReference>
<dbReference type="SMART" id="SM00100">
    <property type="entry name" value="cNMP"/>
    <property type="match status" value="4"/>
</dbReference>
<evidence type="ECO:0000259" key="10">
    <source>
        <dbReference type="PROSITE" id="PS50042"/>
    </source>
</evidence>
<reference evidence="11 12" key="1">
    <citation type="journal article" date="2020" name="G3 (Bethesda)">
        <title>Improved Reference Genome for Cyclotella cryptica CCMP332, a Model for Cell Wall Morphogenesis, Salinity Adaptation, and Lipid Production in Diatoms (Bacillariophyta).</title>
        <authorList>
            <person name="Roberts W.R."/>
            <person name="Downey K.M."/>
            <person name="Ruck E.C."/>
            <person name="Traller J.C."/>
            <person name="Alverson A.J."/>
        </authorList>
    </citation>
    <scope>NUCLEOTIDE SEQUENCE [LARGE SCALE GENOMIC DNA]</scope>
    <source>
        <strain evidence="11 12">CCMP332</strain>
    </source>
</reference>
<evidence type="ECO:0000256" key="3">
    <source>
        <dbReference type="ARBA" id="ARBA00022692"/>
    </source>
</evidence>
<dbReference type="InterPro" id="IPR014710">
    <property type="entry name" value="RmlC-like_jellyroll"/>
</dbReference>
<dbReference type="SUPFAM" id="SSF51206">
    <property type="entry name" value="cAMP-binding domain-like"/>
    <property type="match status" value="4"/>
</dbReference>
<dbReference type="CDD" id="cd00038">
    <property type="entry name" value="CAP_ED"/>
    <property type="match status" value="3"/>
</dbReference>
<gene>
    <name evidence="11" type="ORF">HJC23_003302</name>
</gene>
<feature type="domain" description="Cyclic nucleotide-binding" evidence="10">
    <location>
        <begin position="1891"/>
        <end position="2010"/>
    </location>
</feature>
<evidence type="ECO:0000313" key="11">
    <source>
        <dbReference type="EMBL" id="KAL3805074.1"/>
    </source>
</evidence>
<evidence type="ECO:0000256" key="1">
    <source>
        <dbReference type="ARBA" id="ARBA00004141"/>
    </source>
</evidence>
<dbReference type="InterPro" id="IPR018490">
    <property type="entry name" value="cNMP-bd_dom_sf"/>
</dbReference>
<evidence type="ECO:0000256" key="9">
    <source>
        <dbReference type="SAM" id="Phobius"/>
    </source>
</evidence>
<dbReference type="GO" id="GO:0016020">
    <property type="term" value="C:membrane"/>
    <property type="evidence" value="ECO:0007669"/>
    <property type="project" value="UniProtKB-SubCell"/>
</dbReference>
<dbReference type="Proteomes" id="UP001516023">
    <property type="component" value="Unassembled WGS sequence"/>
</dbReference>
<dbReference type="Pfam" id="PF07885">
    <property type="entry name" value="Ion_trans_2"/>
    <property type="match status" value="1"/>
</dbReference>
<feature type="transmembrane region" description="Helical" evidence="9">
    <location>
        <begin position="678"/>
        <end position="696"/>
    </location>
</feature>
<dbReference type="Gene3D" id="1.10.287.630">
    <property type="entry name" value="Helix hairpin bin"/>
    <property type="match status" value="4"/>
</dbReference>
<accession>A0ABD3QX83</accession>
<keyword evidence="2" id="KW-0813">Transport</keyword>
<keyword evidence="5" id="KW-0406">Ion transport</keyword>
<dbReference type="PRINTS" id="PR01463">
    <property type="entry name" value="EAGCHANLFMLY"/>
</dbReference>
<dbReference type="InterPro" id="IPR013099">
    <property type="entry name" value="K_chnl_dom"/>
</dbReference>
<feature type="transmembrane region" description="Helical" evidence="9">
    <location>
        <begin position="1274"/>
        <end position="1297"/>
    </location>
</feature>
<keyword evidence="12" id="KW-1185">Reference proteome</keyword>
<dbReference type="InterPro" id="IPR003938">
    <property type="entry name" value="K_chnl_volt-dep_EAG/ELK/ERG"/>
</dbReference>
<organism evidence="11 12">
    <name type="scientific">Cyclotella cryptica</name>
    <dbReference type="NCBI Taxonomy" id="29204"/>
    <lineage>
        <taxon>Eukaryota</taxon>
        <taxon>Sar</taxon>
        <taxon>Stramenopiles</taxon>
        <taxon>Ochrophyta</taxon>
        <taxon>Bacillariophyta</taxon>
        <taxon>Coscinodiscophyceae</taxon>
        <taxon>Thalassiosirophycidae</taxon>
        <taxon>Stephanodiscales</taxon>
        <taxon>Stephanodiscaceae</taxon>
        <taxon>Cyclotella</taxon>
    </lineage>
</organism>
<evidence type="ECO:0000313" key="12">
    <source>
        <dbReference type="Proteomes" id="UP001516023"/>
    </source>
</evidence>